<dbReference type="EMBL" id="JAUOEM010000008">
    <property type="protein sequence ID" value="MDO5989420.1"/>
    <property type="molecule type" value="Genomic_DNA"/>
</dbReference>
<protein>
    <submittedName>
        <fullName evidence="1">Uncharacterized protein</fullName>
    </submittedName>
</protein>
<name>A0ABT8X6A1_9FLAO</name>
<evidence type="ECO:0000313" key="1">
    <source>
        <dbReference type="EMBL" id="MDO5989420.1"/>
    </source>
</evidence>
<organism evidence="1 2">
    <name type="scientific">Flavivirga amylovorans</name>
    <dbReference type="NCBI Taxonomy" id="870486"/>
    <lineage>
        <taxon>Bacteria</taxon>
        <taxon>Pseudomonadati</taxon>
        <taxon>Bacteroidota</taxon>
        <taxon>Flavobacteriia</taxon>
        <taxon>Flavobacteriales</taxon>
        <taxon>Flavobacteriaceae</taxon>
        <taxon>Flavivirga</taxon>
    </lineage>
</organism>
<proteinExistence type="predicted"/>
<evidence type="ECO:0000313" key="2">
    <source>
        <dbReference type="Proteomes" id="UP001176891"/>
    </source>
</evidence>
<reference evidence="1" key="1">
    <citation type="submission" date="2023-07" db="EMBL/GenBank/DDBJ databases">
        <title>Two novel species in the genus Flavivirga.</title>
        <authorList>
            <person name="Kwon K."/>
        </authorList>
    </citation>
    <scope>NUCLEOTIDE SEQUENCE</scope>
    <source>
        <strain evidence="1">KACC 14157</strain>
    </source>
</reference>
<sequence>MNSFRLFGFKRKLEVFDYVEDFFELHSRATQGKKDKTELKTAIF</sequence>
<gene>
    <name evidence="1" type="ORF">Q4Q39_18600</name>
</gene>
<dbReference type="Proteomes" id="UP001176891">
    <property type="component" value="Unassembled WGS sequence"/>
</dbReference>
<accession>A0ABT8X6A1</accession>
<keyword evidence="2" id="KW-1185">Reference proteome</keyword>
<comment type="caution">
    <text evidence="1">The sequence shown here is derived from an EMBL/GenBank/DDBJ whole genome shotgun (WGS) entry which is preliminary data.</text>
</comment>
<dbReference type="RefSeq" id="WP_303284079.1">
    <property type="nucleotide sequence ID" value="NZ_BAABCZ010000008.1"/>
</dbReference>